<dbReference type="EMBL" id="FNCO01000004">
    <property type="protein sequence ID" value="SDG98634.1"/>
    <property type="molecule type" value="Genomic_DNA"/>
</dbReference>
<dbReference type="Gene3D" id="3.10.50.40">
    <property type="match status" value="2"/>
</dbReference>
<feature type="signal peptide" evidence="7">
    <location>
        <begin position="1"/>
        <end position="27"/>
    </location>
</feature>
<feature type="region of interest" description="Disordered" evidence="8">
    <location>
        <begin position="234"/>
        <end position="265"/>
    </location>
</feature>
<keyword evidence="11" id="KW-1185">Reference proteome</keyword>
<evidence type="ECO:0000313" key="11">
    <source>
        <dbReference type="Proteomes" id="UP000182894"/>
    </source>
</evidence>
<dbReference type="Pfam" id="PF00639">
    <property type="entry name" value="Rotamase"/>
    <property type="match status" value="1"/>
</dbReference>
<feature type="domain" description="PpiC" evidence="9">
    <location>
        <begin position="290"/>
        <end position="389"/>
    </location>
</feature>
<dbReference type="SUPFAM" id="SSF54534">
    <property type="entry name" value="FKBP-like"/>
    <property type="match status" value="2"/>
</dbReference>
<keyword evidence="1 7" id="KW-0732">Signal</keyword>
<dbReference type="Pfam" id="PF09312">
    <property type="entry name" value="SurA_N"/>
    <property type="match status" value="1"/>
</dbReference>
<evidence type="ECO:0000256" key="1">
    <source>
        <dbReference type="ARBA" id="ARBA00022729"/>
    </source>
</evidence>
<dbReference type="GO" id="GO:0006457">
    <property type="term" value="P:protein folding"/>
    <property type="evidence" value="ECO:0007669"/>
    <property type="project" value="UniProtKB-UniRule"/>
</dbReference>
<proteinExistence type="inferred from homology"/>
<keyword evidence="3 7" id="KW-0574">Periplasm</keyword>
<evidence type="ECO:0000256" key="6">
    <source>
        <dbReference type="ARBA" id="ARBA00023235"/>
    </source>
</evidence>
<dbReference type="InterPro" id="IPR046357">
    <property type="entry name" value="PPIase_dom_sf"/>
</dbReference>
<evidence type="ECO:0000256" key="2">
    <source>
        <dbReference type="ARBA" id="ARBA00022737"/>
    </source>
</evidence>
<dbReference type="InterPro" id="IPR050280">
    <property type="entry name" value="OMP_Chaperone_SurA"/>
</dbReference>
<comment type="function">
    <text evidence="7">Chaperone involved in the correct folding and assembly of outer membrane proteins. Recognizes specific patterns of aromatic residues and the orientation of their side chains, which are found more frequently in integral outer membrane proteins. May act in both early periplasmic and late outer membrane-associated steps of protein maturation.</text>
</comment>
<dbReference type="GO" id="GO:0042277">
    <property type="term" value="F:peptide binding"/>
    <property type="evidence" value="ECO:0007669"/>
    <property type="project" value="InterPro"/>
</dbReference>
<dbReference type="InterPro" id="IPR000297">
    <property type="entry name" value="PPIase_PpiC"/>
</dbReference>
<dbReference type="Gene3D" id="1.10.4030.10">
    <property type="entry name" value="Porin chaperone SurA, peptide-binding domain"/>
    <property type="match status" value="1"/>
</dbReference>
<gene>
    <name evidence="7" type="primary">surA</name>
    <name evidence="10" type="ORF">SAMN05216605_10439</name>
</gene>
<dbReference type="EC" id="5.2.1.8" evidence="7"/>
<sequence length="442" mass="49172" precursor="true">MNVKTKLSDCLRPLMLGALLIGTVAHAEVRSIDKVVAIVDNDVVMQSQLDQRTREVQQTIAKRGQGVPPASALESQVLDRLILENLQLQIGERSGIRITDEELNQAVGTIAQRNNMSIDQFKAALAHDGLSYNSAREQIRREMIISRVRQRRVAERIQVSDQEVKNFLASDLGKAQFSEEFHLANILVPTPDSATSDQIQAAAVKAKDIYGKLQQGANFEQLAISSSASESALDGGDMGWRKAAQLPPPFGDMLSSMSPGQVTPPARTPGGFIILKLLEKRGGENQTQMRDEVHVRHILIKPSEIRSEAETKLLAQRIYDRIQNGEDFGELAKNFSEDPGSALNGGDMNWVDPRSLVPEFRDVMNETPQGVVSKPFQTQFGWHVLEVLGRRATDSTSQAREQQAMTVLRNRKYDEELQTWLRQIRDEAYVEIKLPGADQAAK</sequence>
<feature type="domain" description="PpiC" evidence="9">
    <location>
        <begin position="178"/>
        <end position="279"/>
    </location>
</feature>
<evidence type="ECO:0000256" key="5">
    <source>
        <dbReference type="ARBA" id="ARBA00023186"/>
    </source>
</evidence>
<dbReference type="GO" id="GO:0030288">
    <property type="term" value="C:outer membrane-bounded periplasmic space"/>
    <property type="evidence" value="ECO:0007669"/>
    <property type="project" value="InterPro"/>
</dbReference>
<dbReference type="HAMAP" id="MF_01183">
    <property type="entry name" value="Chaperone_SurA"/>
    <property type="match status" value="1"/>
</dbReference>
<evidence type="ECO:0000256" key="7">
    <source>
        <dbReference type="HAMAP-Rule" id="MF_01183"/>
    </source>
</evidence>
<keyword evidence="6 7" id="KW-0413">Isomerase</keyword>
<dbReference type="Proteomes" id="UP000182894">
    <property type="component" value="Unassembled WGS sequence"/>
</dbReference>
<dbReference type="GO" id="GO:0051082">
    <property type="term" value="F:unfolded protein binding"/>
    <property type="evidence" value="ECO:0007669"/>
    <property type="project" value="UniProtKB-UniRule"/>
</dbReference>
<dbReference type="InterPro" id="IPR027304">
    <property type="entry name" value="Trigger_fact/SurA_dom_sf"/>
</dbReference>
<comment type="subcellular location">
    <subcellularLocation>
        <location evidence="7">Periplasm</location>
    </subcellularLocation>
    <text evidence="7">Is capable of associating with the outer membrane.</text>
</comment>
<dbReference type="InterPro" id="IPR015391">
    <property type="entry name" value="SurA_N"/>
</dbReference>
<dbReference type="GO" id="GO:0050821">
    <property type="term" value="P:protein stabilization"/>
    <property type="evidence" value="ECO:0007669"/>
    <property type="project" value="InterPro"/>
</dbReference>
<dbReference type="SUPFAM" id="SSF109998">
    <property type="entry name" value="Triger factor/SurA peptide-binding domain-like"/>
    <property type="match status" value="1"/>
</dbReference>
<dbReference type="InterPro" id="IPR023034">
    <property type="entry name" value="PPIase_SurA"/>
</dbReference>
<comment type="domain">
    <text evidence="7">The PPIase activity resides only in the second parvulin domain. The N-terminal region and the C-terminal tail are necessary and sufficient for the chaperone activity of SurA. The PPIase activity is dispensable for SurA to function as a chaperone. The N-terminal region and the C-terminal tail are also required for porin recognition.</text>
</comment>
<feature type="chain" id="PRO_5010391945" description="Chaperone SurA" evidence="7">
    <location>
        <begin position="28"/>
        <end position="442"/>
    </location>
</feature>
<reference evidence="11" key="1">
    <citation type="submission" date="2016-10" db="EMBL/GenBank/DDBJ databases">
        <authorList>
            <person name="Varghese N."/>
            <person name="Submissions S."/>
        </authorList>
    </citation>
    <scope>NUCLEOTIDE SEQUENCE [LARGE SCALE GENOMIC DNA]</scope>
    <source>
        <strain evidence="11">ATCC 700689</strain>
    </source>
</reference>
<evidence type="ECO:0000259" key="9">
    <source>
        <dbReference type="PROSITE" id="PS50198"/>
    </source>
</evidence>
<dbReference type="Pfam" id="PF13616">
    <property type="entry name" value="Rotamase_3"/>
    <property type="match status" value="1"/>
</dbReference>
<organism evidence="10 11">
    <name type="scientific">Pseudomonas abietaniphila</name>
    <dbReference type="NCBI Taxonomy" id="89065"/>
    <lineage>
        <taxon>Bacteria</taxon>
        <taxon>Pseudomonadati</taxon>
        <taxon>Pseudomonadota</taxon>
        <taxon>Gammaproteobacteria</taxon>
        <taxon>Pseudomonadales</taxon>
        <taxon>Pseudomonadaceae</taxon>
        <taxon>Pseudomonas</taxon>
    </lineage>
</organism>
<keyword evidence="2 7" id="KW-0677">Repeat</keyword>
<evidence type="ECO:0000256" key="8">
    <source>
        <dbReference type="SAM" id="MobiDB-lite"/>
    </source>
</evidence>
<keyword evidence="4 7" id="KW-0697">Rotamase</keyword>
<comment type="catalytic activity">
    <reaction evidence="7">
        <text>[protein]-peptidylproline (omega=180) = [protein]-peptidylproline (omega=0)</text>
        <dbReference type="Rhea" id="RHEA:16237"/>
        <dbReference type="Rhea" id="RHEA-COMP:10747"/>
        <dbReference type="Rhea" id="RHEA-COMP:10748"/>
        <dbReference type="ChEBI" id="CHEBI:83833"/>
        <dbReference type="ChEBI" id="CHEBI:83834"/>
        <dbReference type="EC" id="5.2.1.8"/>
    </reaction>
</comment>
<dbReference type="GO" id="GO:0003755">
    <property type="term" value="F:peptidyl-prolyl cis-trans isomerase activity"/>
    <property type="evidence" value="ECO:0007669"/>
    <property type="project" value="UniProtKB-UniRule"/>
</dbReference>
<dbReference type="OrthoDB" id="14196at2"/>
<name>A0A1G7YQF1_9PSED</name>
<dbReference type="PANTHER" id="PTHR47637">
    <property type="entry name" value="CHAPERONE SURA"/>
    <property type="match status" value="1"/>
</dbReference>
<dbReference type="STRING" id="89065.SAMN05216605_10439"/>
<evidence type="ECO:0000256" key="4">
    <source>
        <dbReference type="ARBA" id="ARBA00023110"/>
    </source>
</evidence>
<protein>
    <recommendedName>
        <fullName evidence="7">Chaperone SurA</fullName>
    </recommendedName>
    <alternativeName>
        <fullName evidence="7">Peptidyl-prolyl cis-trans isomerase SurA</fullName>
        <shortName evidence="7">PPIase SurA</shortName>
        <ecNumber evidence="7">5.2.1.8</ecNumber>
    </alternativeName>
    <alternativeName>
        <fullName evidence="7">Rotamase SurA</fullName>
    </alternativeName>
</protein>
<keyword evidence="5 7" id="KW-0143">Chaperone</keyword>
<dbReference type="AlphaFoldDB" id="A0A1G7YQF1"/>
<dbReference type="PROSITE" id="PS50198">
    <property type="entry name" value="PPIC_PPIASE_2"/>
    <property type="match status" value="2"/>
</dbReference>
<accession>A0A1G7YQF1</accession>
<dbReference type="PANTHER" id="PTHR47637:SF1">
    <property type="entry name" value="CHAPERONE SURA"/>
    <property type="match status" value="1"/>
</dbReference>
<evidence type="ECO:0000313" key="10">
    <source>
        <dbReference type="EMBL" id="SDG98634.1"/>
    </source>
</evidence>
<dbReference type="GO" id="GO:0043165">
    <property type="term" value="P:Gram-negative-bacterium-type cell outer membrane assembly"/>
    <property type="evidence" value="ECO:0007669"/>
    <property type="project" value="InterPro"/>
</dbReference>
<evidence type="ECO:0000256" key="3">
    <source>
        <dbReference type="ARBA" id="ARBA00022764"/>
    </source>
</evidence>